<evidence type="ECO:0000256" key="5">
    <source>
        <dbReference type="SAM" id="MobiDB-lite"/>
    </source>
</evidence>
<feature type="compositionally biased region" description="Low complexity" evidence="5">
    <location>
        <begin position="106"/>
        <end position="120"/>
    </location>
</feature>
<dbReference type="Pfam" id="PF00134">
    <property type="entry name" value="Cyclin_N"/>
    <property type="match status" value="1"/>
</dbReference>
<keyword evidence="8" id="KW-1185">Reference proteome</keyword>
<protein>
    <recommendedName>
        <fullName evidence="6">Cyclin-like domain-containing protein</fullName>
    </recommendedName>
</protein>
<keyword evidence="1" id="KW-0132">Cell division</keyword>
<keyword evidence="2 4" id="KW-0195">Cyclin</keyword>
<dbReference type="Gene3D" id="1.10.472.10">
    <property type="entry name" value="Cyclin-like"/>
    <property type="match status" value="1"/>
</dbReference>
<dbReference type="InterPro" id="IPR039361">
    <property type="entry name" value="Cyclin"/>
</dbReference>
<dbReference type="CDD" id="cd20567">
    <property type="entry name" value="CYCLIN_AtCycB-like_rpt1"/>
    <property type="match status" value="1"/>
</dbReference>
<dbReference type="AlphaFoldDB" id="A0A4S4DRI9"/>
<gene>
    <name evidence="7" type="ORF">TEA_000810</name>
</gene>
<feature type="domain" description="Cyclin-like" evidence="6">
    <location>
        <begin position="302"/>
        <end position="386"/>
    </location>
</feature>
<comment type="similarity">
    <text evidence="4">Belongs to the cyclin family.</text>
</comment>
<organism evidence="7 8">
    <name type="scientific">Camellia sinensis var. sinensis</name>
    <name type="common">China tea</name>
    <dbReference type="NCBI Taxonomy" id="542762"/>
    <lineage>
        <taxon>Eukaryota</taxon>
        <taxon>Viridiplantae</taxon>
        <taxon>Streptophyta</taxon>
        <taxon>Embryophyta</taxon>
        <taxon>Tracheophyta</taxon>
        <taxon>Spermatophyta</taxon>
        <taxon>Magnoliopsida</taxon>
        <taxon>eudicotyledons</taxon>
        <taxon>Gunneridae</taxon>
        <taxon>Pentapetalae</taxon>
        <taxon>asterids</taxon>
        <taxon>Ericales</taxon>
        <taxon>Theaceae</taxon>
        <taxon>Camellia</taxon>
    </lineage>
</organism>
<name>A0A4S4DRI9_CAMSN</name>
<evidence type="ECO:0000256" key="1">
    <source>
        <dbReference type="ARBA" id="ARBA00022618"/>
    </source>
</evidence>
<dbReference type="InterPro" id="IPR013763">
    <property type="entry name" value="Cyclin-like_dom"/>
</dbReference>
<dbReference type="SMART" id="SM00385">
    <property type="entry name" value="CYCLIN"/>
    <property type="match status" value="1"/>
</dbReference>
<comment type="caution">
    <text evidence="7">The sequence shown here is derived from an EMBL/GenBank/DDBJ whole genome shotgun (WGS) entry which is preliminary data.</text>
</comment>
<dbReference type="PANTHER" id="PTHR10177">
    <property type="entry name" value="CYCLINS"/>
    <property type="match status" value="1"/>
</dbReference>
<feature type="region of interest" description="Disordered" evidence="5">
    <location>
        <begin position="1"/>
        <end position="57"/>
    </location>
</feature>
<accession>A0A4S4DRI9</accession>
<evidence type="ECO:0000256" key="2">
    <source>
        <dbReference type="ARBA" id="ARBA00023127"/>
    </source>
</evidence>
<keyword evidence="3" id="KW-0131">Cell cycle</keyword>
<dbReference type="STRING" id="542762.A0A4S4DRI9"/>
<dbReference type="SUPFAM" id="SSF47954">
    <property type="entry name" value="Cyclin-like"/>
    <property type="match status" value="1"/>
</dbReference>
<dbReference type="Proteomes" id="UP000306102">
    <property type="component" value="Unassembled WGS sequence"/>
</dbReference>
<feature type="region of interest" description="Disordered" evidence="5">
    <location>
        <begin position="86"/>
        <end position="120"/>
    </location>
</feature>
<reference evidence="7 8" key="1">
    <citation type="journal article" date="2018" name="Proc. Natl. Acad. Sci. U.S.A.">
        <title>Draft genome sequence of Camellia sinensis var. sinensis provides insights into the evolution of the tea genome and tea quality.</title>
        <authorList>
            <person name="Wei C."/>
            <person name="Yang H."/>
            <person name="Wang S."/>
            <person name="Zhao J."/>
            <person name="Liu C."/>
            <person name="Gao L."/>
            <person name="Xia E."/>
            <person name="Lu Y."/>
            <person name="Tai Y."/>
            <person name="She G."/>
            <person name="Sun J."/>
            <person name="Cao H."/>
            <person name="Tong W."/>
            <person name="Gao Q."/>
            <person name="Li Y."/>
            <person name="Deng W."/>
            <person name="Jiang X."/>
            <person name="Wang W."/>
            <person name="Chen Q."/>
            <person name="Zhang S."/>
            <person name="Li H."/>
            <person name="Wu J."/>
            <person name="Wang P."/>
            <person name="Li P."/>
            <person name="Shi C."/>
            <person name="Zheng F."/>
            <person name="Jian J."/>
            <person name="Huang B."/>
            <person name="Shan D."/>
            <person name="Shi M."/>
            <person name="Fang C."/>
            <person name="Yue Y."/>
            <person name="Li F."/>
            <person name="Li D."/>
            <person name="Wei S."/>
            <person name="Han B."/>
            <person name="Jiang C."/>
            <person name="Yin Y."/>
            <person name="Xia T."/>
            <person name="Zhang Z."/>
            <person name="Bennetzen J.L."/>
            <person name="Zhao S."/>
            <person name="Wan X."/>
        </authorList>
    </citation>
    <scope>NUCLEOTIDE SEQUENCE [LARGE SCALE GENOMIC DNA]</scope>
    <source>
        <strain evidence="8">cv. Shuchazao</strain>
        <tissue evidence="7">Leaf</tissue>
    </source>
</reference>
<feature type="compositionally biased region" description="Basic and acidic residues" evidence="5">
    <location>
        <begin position="86"/>
        <end position="96"/>
    </location>
</feature>
<sequence>MLGRRKSGGLVGDGSLRQRKRRFKTKEDVIHRRMGGSESGYDSEKSSSDNIEESIHPSNWPEMHRFFIEQEAARMKDIWLSSPDHVHEGVSQETRLRSSLQRRLRSSSSPSSDTTPELSSDTTSKLFFALEDYPANIACPSLRLKEVLSETHEICDKLPPHPAHRPITRKFPAQIASTQQNCLEKTKKPNSSSVQSFRVWEDCPVIDEEHKAATDPPVPMSLEQTEAVSDEKEHMEIEIEDIFEEPVMDIDSCDAKNPLAVVDYVHDVYAYYRKMESCSGVSPSYMSQQSDINEEMRAILIDWLVEVHHKFELRDEMLFLTVNITDRFLAQQGVARKKLQLVGLVAMLLACKYEEVLVPAMDDLLFISDKTYTRKEVLEMERLMLNTL</sequence>
<evidence type="ECO:0000256" key="3">
    <source>
        <dbReference type="ARBA" id="ARBA00023306"/>
    </source>
</evidence>
<evidence type="ECO:0000259" key="6">
    <source>
        <dbReference type="SMART" id="SM00385"/>
    </source>
</evidence>
<evidence type="ECO:0000313" key="7">
    <source>
        <dbReference type="EMBL" id="THG05625.1"/>
    </source>
</evidence>
<dbReference type="FunFam" id="1.10.472.10:FF:000001">
    <property type="entry name" value="G2/mitotic-specific cyclin"/>
    <property type="match status" value="1"/>
</dbReference>
<dbReference type="InterPro" id="IPR006671">
    <property type="entry name" value="Cyclin_N"/>
</dbReference>
<proteinExistence type="inferred from homology"/>
<dbReference type="InterPro" id="IPR036915">
    <property type="entry name" value="Cyclin-like_sf"/>
</dbReference>
<dbReference type="EMBL" id="SDRB02010587">
    <property type="protein sequence ID" value="THG05625.1"/>
    <property type="molecule type" value="Genomic_DNA"/>
</dbReference>
<evidence type="ECO:0000256" key="4">
    <source>
        <dbReference type="RuleBase" id="RU000383"/>
    </source>
</evidence>
<evidence type="ECO:0000313" key="8">
    <source>
        <dbReference type="Proteomes" id="UP000306102"/>
    </source>
</evidence>
<dbReference type="GO" id="GO:0051301">
    <property type="term" value="P:cell division"/>
    <property type="evidence" value="ECO:0007669"/>
    <property type="project" value="UniProtKB-KW"/>
</dbReference>